<organism evidence="8 9">
    <name type="scientific">Micromonospora wenchangensis</name>
    <dbReference type="NCBI Taxonomy" id="1185415"/>
    <lineage>
        <taxon>Bacteria</taxon>
        <taxon>Bacillati</taxon>
        <taxon>Actinomycetota</taxon>
        <taxon>Actinomycetes</taxon>
        <taxon>Micromonosporales</taxon>
        <taxon>Micromonosporaceae</taxon>
        <taxon>Micromonospora</taxon>
    </lineage>
</organism>
<evidence type="ECO:0000256" key="3">
    <source>
        <dbReference type="ARBA" id="ARBA00022833"/>
    </source>
</evidence>
<reference evidence="8 9" key="1">
    <citation type="submission" date="2017-03" db="EMBL/GenBank/DDBJ databases">
        <title>Whole genome sequence of Micromonospora wenchangensis, isolated from mangrove soil.</title>
        <authorList>
            <person name="Yang H."/>
        </authorList>
    </citation>
    <scope>NUCLEOTIDE SEQUENCE [LARGE SCALE GENOMIC DNA]</scope>
    <source>
        <strain evidence="8 9">CCTCC AA 2012002</strain>
    </source>
</reference>
<feature type="binding site" evidence="6">
    <location>
        <position position="113"/>
    </location>
    <ligand>
        <name>Zn(2+)</name>
        <dbReference type="ChEBI" id="CHEBI:29105"/>
    </ligand>
</feature>
<dbReference type="EMBL" id="MZMV01000023">
    <property type="protein sequence ID" value="OWV06795.1"/>
    <property type="molecule type" value="Genomic_DNA"/>
</dbReference>
<dbReference type="OrthoDB" id="9786287at2"/>
<gene>
    <name evidence="6" type="primary">mtnB</name>
    <name evidence="8" type="ORF">B5D80_15405</name>
</gene>
<dbReference type="RefSeq" id="WP_088644561.1">
    <property type="nucleotide sequence ID" value="NZ_MZMV01000023.1"/>
</dbReference>
<protein>
    <recommendedName>
        <fullName evidence="6">Methylthioribulose-1-phosphate dehydratase</fullName>
        <shortName evidence="6">MTRu-1-P dehydratase</shortName>
        <ecNumber evidence="6">4.2.1.109</ecNumber>
    </recommendedName>
</protein>
<dbReference type="PANTHER" id="PTHR22789:SF0">
    <property type="entry name" value="3-OXO-TETRONATE 4-PHOSPHATE DECARBOXYLASE-RELATED"/>
    <property type="match status" value="1"/>
</dbReference>
<evidence type="ECO:0000256" key="4">
    <source>
        <dbReference type="ARBA" id="ARBA00023167"/>
    </source>
</evidence>
<dbReference type="UniPathway" id="UPA00904">
    <property type="reaction ID" value="UER00875"/>
</dbReference>
<evidence type="ECO:0000256" key="5">
    <source>
        <dbReference type="ARBA" id="ARBA00023239"/>
    </source>
</evidence>
<dbReference type="Proteomes" id="UP000197174">
    <property type="component" value="Unassembled WGS sequence"/>
</dbReference>
<comment type="catalytic activity">
    <reaction evidence="6">
        <text>5-(methylsulfanyl)-D-ribulose 1-phosphate = 5-methylsulfanyl-2,3-dioxopentyl phosphate + H2O</text>
        <dbReference type="Rhea" id="RHEA:15549"/>
        <dbReference type="ChEBI" id="CHEBI:15377"/>
        <dbReference type="ChEBI" id="CHEBI:58548"/>
        <dbReference type="ChEBI" id="CHEBI:58828"/>
        <dbReference type="EC" id="4.2.1.109"/>
    </reaction>
</comment>
<dbReference type="InterPro" id="IPR017714">
    <property type="entry name" value="MethylthioRu-1-P_deHdtase_MtnB"/>
</dbReference>
<dbReference type="Gene3D" id="3.40.225.10">
    <property type="entry name" value="Class II aldolase/adducin N-terminal domain"/>
    <property type="match status" value="1"/>
</dbReference>
<dbReference type="GO" id="GO:0019509">
    <property type="term" value="P:L-methionine salvage from methylthioadenosine"/>
    <property type="evidence" value="ECO:0007669"/>
    <property type="project" value="UniProtKB-UniRule"/>
</dbReference>
<dbReference type="GO" id="GO:0046570">
    <property type="term" value="F:methylthioribulose 1-phosphate dehydratase activity"/>
    <property type="evidence" value="ECO:0007669"/>
    <property type="project" value="UniProtKB-UniRule"/>
</dbReference>
<dbReference type="InterPro" id="IPR036409">
    <property type="entry name" value="Aldolase_II/adducin_N_sf"/>
</dbReference>
<dbReference type="GO" id="GO:0005829">
    <property type="term" value="C:cytosol"/>
    <property type="evidence" value="ECO:0007669"/>
    <property type="project" value="TreeGrafter"/>
</dbReference>
<comment type="similarity">
    <text evidence="6">Belongs to the aldolase class II family. MtnB subfamily.</text>
</comment>
<dbReference type="EC" id="4.2.1.109" evidence="6"/>
<evidence type="ECO:0000256" key="6">
    <source>
        <dbReference type="HAMAP-Rule" id="MF_01677"/>
    </source>
</evidence>
<dbReference type="Pfam" id="PF00596">
    <property type="entry name" value="Aldolase_II"/>
    <property type="match status" value="1"/>
</dbReference>
<evidence type="ECO:0000259" key="7">
    <source>
        <dbReference type="SMART" id="SM01007"/>
    </source>
</evidence>
<dbReference type="SUPFAM" id="SSF53639">
    <property type="entry name" value="AraD/HMP-PK domain-like"/>
    <property type="match status" value="1"/>
</dbReference>
<comment type="function">
    <text evidence="6">Catalyzes the dehydration of methylthioribulose-1-phosphate (MTRu-1-P) into 2,3-diketo-5-methylthiopentyl-1-phosphate (DK-MTP-1-P).</text>
</comment>
<sequence>MTAHPVDVVSTAPYGAAADPYDAAGWLSATARTLYERGWMPGTSGNVSVRSGADAVLITASGLGKGRLTSADTVLVRADTGAPVRPGSPRPSAETCIHLAVYRAFPMVGAVVHAHPPYATALASRRYRAGGGPVRFTDLELIKGMGRAYLDSVEIPLFANWREVPRIAAEVGDHFAHPATDPAPALLITHHGATTWGADLAEASDRLECLEALCQLALLIGD</sequence>
<dbReference type="HAMAP" id="MF_01677">
    <property type="entry name" value="Salvage_MtnB"/>
    <property type="match status" value="1"/>
</dbReference>
<keyword evidence="3 6" id="KW-0862">Zinc</keyword>
<proteinExistence type="inferred from homology"/>
<dbReference type="GO" id="GO:0016832">
    <property type="term" value="F:aldehyde-lyase activity"/>
    <property type="evidence" value="ECO:0007669"/>
    <property type="project" value="TreeGrafter"/>
</dbReference>
<accession>A0A246RL60</accession>
<feature type="domain" description="Class II aldolase/adducin N-terminal" evidence="7">
    <location>
        <begin position="25"/>
        <end position="218"/>
    </location>
</feature>
<dbReference type="AlphaFoldDB" id="A0A246RL60"/>
<comment type="caution">
    <text evidence="8">The sequence shown here is derived from an EMBL/GenBank/DDBJ whole genome shotgun (WGS) entry which is preliminary data.</text>
</comment>
<name>A0A246RL60_9ACTN</name>
<dbReference type="GO" id="GO:0008270">
    <property type="term" value="F:zinc ion binding"/>
    <property type="evidence" value="ECO:0007669"/>
    <property type="project" value="UniProtKB-UniRule"/>
</dbReference>
<comment type="cofactor">
    <cofactor evidence="6">
        <name>Zn(2+)</name>
        <dbReference type="ChEBI" id="CHEBI:29105"/>
    </cofactor>
    <text evidence="6">Binds 1 zinc ion per subunit.</text>
</comment>
<evidence type="ECO:0000313" key="8">
    <source>
        <dbReference type="EMBL" id="OWV06795.1"/>
    </source>
</evidence>
<dbReference type="GO" id="GO:0019323">
    <property type="term" value="P:pentose catabolic process"/>
    <property type="evidence" value="ECO:0007669"/>
    <property type="project" value="TreeGrafter"/>
</dbReference>
<evidence type="ECO:0000256" key="2">
    <source>
        <dbReference type="ARBA" id="ARBA00022723"/>
    </source>
</evidence>
<keyword evidence="5 6" id="KW-0456">Lyase</keyword>
<dbReference type="InterPro" id="IPR001303">
    <property type="entry name" value="Aldolase_II/adducin_N"/>
</dbReference>
<keyword evidence="1 6" id="KW-0028">Amino-acid biosynthesis</keyword>
<keyword evidence="2 6" id="KW-0479">Metal-binding</keyword>
<evidence type="ECO:0000256" key="1">
    <source>
        <dbReference type="ARBA" id="ARBA00022605"/>
    </source>
</evidence>
<dbReference type="SMART" id="SM01007">
    <property type="entry name" value="Aldolase_II"/>
    <property type="match status" value="1"/>
</dbReference>
<dbReference type="InterPro" id="IPR050197">
    <property type="entry name" value="Aldolase_class_II_sugar_metab"/>
</dbReference>
<comment type="pathway">
    <text evidence="6">Amino-acid biosynthesis; L-methionine biosynthesis via salvage pathway; L-methionine from S-methyl-5-thio-alpha-D-ribose 1-phosphate: step 2/6.</text>
</comment>
<feature type="binding site" evidence="6">
    <location>
        <position position="115"/>
    </location>
    <ligand>
        <name>Zn(2+)</name>
        <dbReference type="ChEBI" id="CHEBI:29105"/>
    </ligand>
</feature>
<keyword evidence="9" id="KW-1185">Reference proteome</keyword>
<dbReference type="PANTHER" id="PTHR22789">
    <property type="entry name" value="FUCULOSE PHOSPHATE ALDOLASE"/>
    <property type="match status" value="1"/>
</dbReference>
<evidence type="ECO:0000313" key="9">
    <source>
        <dbReference type="Proteomes" id="UP000197174"/>
    </source>
</evidence>
<dbReference type="NCBIfam" id="TIGR03328">
    <property type="entry name" value="salvage_mtnB"/>
    <property type="match status" value="1"/>
</dbReference>
<keyword evidence="4 6" id="KW-0486">Methionine biosynthesis</keyword>